<dbReference type="Proteomes" id="UP000218690">
    <property type="component" value="Unassembled WGS sequence"/>
</dbReference>
<dbReference type="GO" id="GO:0003677">
    <property type="term" value="F:DNA binding"/>
    <property type="evidence" value="ECO:0007669"/>
    <property type="project" value="UniProtKB-KW"/>
</dbReference>
<dbReference type="PANTHER" id="PTHR43214">
    <property type="entry name" value="TWO-COMPONENT RESPONSE REGULATOR"/>
    <property type="match status" value="1"/>
</dbReference>
<dbReference type="GO" id="GO:0006355">
    <property type="term" value="P:regulation of DNA-templated transcription"/>
    <property type="evidence" value="ECO:0007669"/>
    <property type="project" value="InterPro"/>
</dbReference>
<accession>A0A2A4AJF9</accession>
<feature type="modified residue" description="4-aspartylphosphate" evidence="5">
    <location>
        <position position="54"/>
    </location>
</feature>
<evidence type="ECO:0000259" key="7">
    <source>
        <dbReference type="PROSITE" id="PS50110"/>
    </source>
</evidence>
<evidence type="ECO:0000259" key="6">
    <source>
        <dbReference type="PROSITE" id="PS50043"/>
    </source>
</evidence>
<keyword evidence="2" id="KW-0805">Transcription regulation</keyword>
<protein>
    <submittedName>
        <fullName evidence="8">DNA-binding response regulator</fullName>
    </submittedName>
</protein>
<sequence>MIRVLLADDQPLLRSALETILNAAGDIQVVAAVGDGQAAVEAAAVHSFDIAILDIRMPGMDGIAAANALLARNASLRVIMLTTFNEEELVRSALLAGVHGFLLKDSDPEVLVGAVRAVHAGEAVLASGVTGTVLEGYRAAIAGRAELSAAQRQGLALVTRRELEVLRLITSGATNREIAQELVLAETTVKTHVSSLMSKLQARDRVALVLLGQKVLLQ</sequence>
<dbReference type="InterPro" id="IPR058245">
    <property type="entry name" value="NreC/VraR/RcsB-like_REC"/>
</dbReference>
<dbReference type="PANTHER" id="PTHR43214:SF24">
    <property type="entry name" value="TRANSCRIPTIONAL REGULATORY PROTEIN NARL-RELATED"/>
    <property type="match status" value="1"/>
</dbReference>
<feature type="domain" description="Response regulatory" evidence="7">
    <location>
        <begin position="3"/>
        <end position="119"/>
    </location>
</feature>
<evidence type="ECO:0000313" key="8">
    <source>
        <dbReference type="EMBL" id="PCC83895.1"/>
    </source>
</evidence>
<dbReference type="Gene3D" id="3.40.50.2300">
    <property type="match status" value="1"/>
</dbReference>
<dbReference type="InterPro" id="IPR011006">
    <property type="entry name" value="CheY-like_superfamily"/>
</dbReference>
<dbReference type="SUPFAM" id="SSF46894">
    <property type="entry name" value="C-terminal effector domain of the bipartite response regulators"/>
    <property type="match status" value="1"/>
</dbReference>
<evidence type="ECO:0000256" key="5">
    <source>
        <dbReference type="PROSITE-ProRule" id="PRU00169"/>
    </source>
</evidence>
<evidence type="ECO:0000256" key="4">
    <source>
        <dbReference type="ARBA" id="ARBA00023163"/>
    </source>
</evidence>
<dbReference type="PROSITE" id="PS00622">
    <property type="entry name" value="HTH_LUXR_1"/>
    <property type="match status" value="1"/>
</dbReference>
<keyword evidence="3 8" id="KW-0238">DNA-binding</keyword>
<evidence type="ECO:0000256" key="2">
    <source>
        <dbReference type="ARBA" id="ARBA00023015"/>
    </source>
</evidence>
<dbReference type="InterPro" id="IPR016032">
    <property type="entry name" value="Sig_transdc_resp-reg_C-effctor"/>
</dbReference>
<feature type="domain" description="HTH luxR-type" evidence="6">
    <location>
        <begin position="151"/>
        <end position="216"/>
    </location>
</feature>
<name>A0A2A4AJF9_9CORY</name>
<evidence type="ECO:0000313" key="9">
    <source>
        <dbReference type="Proteomes" id="UP000218690"/>
    </source>
</evidence>
<dbReference type="SMART" id="SM00421">
    <property type="entry name" value="HTH_LUXR"/>
    <property type="match status" value="1"/>
</dbReference>
<dbReference type="InterPro" id="IPR039420">
    <property type="entry name" value="WalR-like"/>
</dbReference>
<dbReference type="SMART" id="SM00448">
    <property type="entry name" value="REC"/>
    <property type="match status" value="1"/>
</dbReference>
<comment type="caution">
    <text evidence="8">The sequence shown here is derived from an EMBL/GenBank/DDBJ whole genome shotgun (WGS) entry which is preliminary data.</text>
</comment>
<dbReference type="CDD" id="cd06170">
    <property type="entry name" value="LuxR_C_like"/>
    <property type="match status" value="1"/>
</dbReference>
<dbReference type="CDD" id="cd17535">
    <property type="entry name" value="REC_NarL-like"/>
    <property type="match status" value="1"/>
</dbReference>
<dbReference type="SUPFAM" id="SSF52172">
    <property type="entry name" value="CheY-like"/>
    <property type="match status" value="1"/>
</dbReference>
<dbReference type="EMBL" id="NWBP01000001">
    <property type="protein sequence ID" value="PCC83895.1"/>
    <property type="molecule type" value="Genomic_DNA"/>
</dbReference>
<reference evidence="8 9" key="1">
    <citation type="submission" date="2017-09" db="EMBL/GenBank/DDBJ databases">
        <title>Draft Genome Sequence of Corynebacterium accolens AH4003.</title>
        <authorList>
            <person name="Chen Y."/>
            <person name="Oosthuysen W.F."/>
            <person name="Kelley S."/>
            <person name="Horswill A."/>
        </authorList>
    </citation>
    <scope>NUCLEOTIDE SEQUENCE [LARGE SCALE GENOMIC DNA]</scope>
    <source>
        <strain evidence="8 9">AH4003</strain>
    </source>
</reference>
<dbReference type="PROSITE" id="PS50110">
    <property type="entry name" value="RESPONSE_REGULATORY"/>
    <property type="match status" value="1"/>
</dbReference>
<dbReference type="Pfam" id="PF00196">
    <property type="entry name" value="GerE"/>
    <property type="match status" value="1"/>
</dbReference>
<keyword evidence="4" id="KW-0804">Transcription</keyword>
<dbReference type="Pfam" id="PF00072">
    <property type="entry name" value="Response_reg"/>
    <property type="match status" value="1"/>
</dbReference>
<dbReference type="PRINTS" id="PR00038">
    <property type="entry name" value="HTHLUXR"/>
</dbReference>
<keyword evidence="1 5" id="KW-0597">Phosphoprotein</keyword>
<evidence type="ECO:0000256" key="1">
    <source>
        <dbReference type="ARBA" id="ARBA00022553"/>
    </source>
</evidence>
<dbReference type="GO" id="GO:0000160">
    <property type="term" value="P:phosphorelay signal transduction system"/>
    <property type="evidence" value="ECO:0007669"/>
    <property type="project" value="InterPro"/>
</dbReference>
<organism evidence="8 9">
    <name type="scientific">Corynebacterium accolens</name>
    <dbReference type="NCBI Taxonomy" id="38284"/>
    <lineage>
        <taxon>Bacteria</taxon>
        <taxon>Bacillati</taxon>
        <taxon>Actinomycetota</taxon>
        <taxon>Actinomycetes</taxon>
        <taxon>Mycobacteriales</taxon>
        <taxon>Corynebacteriaceae</taxon>
        <taxon>Corynebacterium</taxon>
    </lineage>
</organism>
<dbReference type="PROSITE" id="PS50043">
    <property type="entry name" value="HTH_LUXR_2"/>
    <property type="match status" value="1"/>
</dbReference>
<dbReference type="InterPro" id="IPR000792">
    <property type="entry name" value="Tscrpt_reg_LuxR_C"/>
</dbReference>
<evidence type="ECO:0000256" key="3">
    <source>
        <dbReference type="ARBA" id="ARBA00023125"/>
    </source>
</evidence>
<gene>
    <name evidence="8" type="ORF">COM45_00240</name>
</gene>
<dbReference type="InterPro" id="IPR001789">
    <property type="entry name" value="Sig_transdc_resp-reg_receiver"/>
</dbReference>
<dbReference type="AlphaFoldDB" id="A0A2A4AJF9"/>
<proteinExistence type="predicted"/>